<dbReference type="OrthoDB" id="7773875at2759"/>
<evidence type="ECO:0000259" key="2">
    <source>
        <dbReference type="PROSITE" id="PS50041"/>
    </source>
</evidence>
<feature type="signal peptide" evidence="1">
    <location>
        <begin position="1"/>
        <end position="20"/>
    </location>
</feature>
<sequence>MFPSCLWIVTVVGVFSLVNAVTFVKIGNRYYYIEPRVQKNWFEAFQACRLINADLVDFESFAEWRLVDQYLWDNNIDNEYWTSGTDLGKQGFHVWFSTGKPIVPNIWSPGEPNNNGGNEHCDEMGYDRKISNSHRLNDKNCYYKLLFICKAR</sequence>
<dbReference type="Proteomes" id="UP000007801">
    <property type="component" value="Unassembled WGS sequence"/>
</dbReference>
<dbReference type="InterPro" id="IPR016187">
    <property type="entry name" value="CTDL_fold"/>
</dbReference>
<dbReference type="Gene3D" id="3.10.100.10">
    <property type="entry name" value="Mannose-Binding Protein A, subunit A"/>
    <property type="match status" value="1"/>
</dbReference>
<evidence type="ECO:0000313" key="3">
    <source>
        <dbReference type="EMBL" id="KPU74254.1"/>
    </source>
</evidence>
<accession>A0A0P8XHH8</accession>
<organism evidence="3 4">
    <name type="scientific">Drosophila ananassae</name>
    <name type="common">Fruit fly</name>
    <dbReference type="NCBI Taxonomy" id="7217"/>
    <lineage>
        <taxon>Eukaryota</taxon>
        <taxon>Metazoa</taxon>
        <taxon>Ecdysozoa</taxon>
        <taxon>Arthropoda</taxon>
        <taxon>Hexapoda</taxon>
        <taxon>Insecta</taxon>
        <taxon>Pterygota</taxon>
        <taxon>Neoptera</taxon>
        <taxon>Endopterygota</taxon>
        <taxon>Diptera</taxon>
        <taxon>Brachycera</taxon>
        <taxon>Muscomorpha</taxon>
        <taxon>Ephydroidea</taxon>
        <taxon>Drosophilidae</taxon>
        <taxon>Drosophila</taxon>
        <taxon>Sophophora</taxon>
    </lineage>
</organism>
<dbReference type="SMR" id="A0A0P8XHH8"/>
<dbReference type="SMART" id="SM00034">
    <property type="entry name" value="CLECT"/>
    <property type="match status" value="1"/>
</dbReference>
<gene>
    <name evidence="3" type="primary">Dana\GF28076</name>
    <name evidence="3" type="ORF">GF28076</name>
</gene>
<dbReference type="Pfam" id="PF00059">
    <property type="entry name" value="Lectin_C"/>
    <property type="match status" value="1"/>
</dbReference>
<evidence type="ECO:0000256" key="1">
    <source>
        <dbReference type="SAM" id="SignalP"/>
    </source>
</evidence>
<keyword evidence="1" id="KW-0732">Signal</keyword>
<dbReference type="FunCoup" id="A0A0P8XHH8">
    <property type="interactions" value="3"/>
</dbReference>
<name>A0A0P8XHH8_DROAN</name>
<feature type="chain" id="PRO_5006153928" description="C-type lectin domain-containing protein" evidence="1">
    <location>
        <begin position="21"/>
        <end position="152"/>
    </location>
</feature>
<dbReference type="InterPro" id="IPR001304">
    <property type="entry name" value="C-type_lectin-like"/>
</dbReference>
<feature type="domain" description="C-type lectin" evidence="2">
    <location>
        <begin position="26"/>
        <end position="150"/>
    </location>
</feature>
<dbReference type="PANTHER" id="PTHR22803">
    <property type="entry name" value="MANNOSE, PHOSPHOLIPASE, LECTIN RECEPTOR RELATED"/>
    <property type="match status" value="1"/>
</dbReference>
<proteinExistence type="predicted"/>
<dbReference type="PROSITE" id="PS50041">
    <property type="entry name" value="C_TYPE_LECTIN_2"/>
    <property type="match status" value="1"/>
</dbReference>
<dbReference type="CDD" id="cd00037">
    <property type="entry name" value="CLECT"/>
    <property type="match status" value="1"/>
</dbReference>
<reference evidence="3 4" key="1">
    <citation type="journal article" date="2007" name="Nature">
        <title>Evolution of genes and genomes on the Drosophila phylogeny.</title>
        <authorList>
            <consortium name="Drosophila 12 Genomes Consortium"/>
            <person name="Clark A.G."/>
            <person name="Eisen M.B."/>
            <person name="Smith D.R."/>
            <person name="Bergman C.M."/>
            <person name="Oliver B."/>
            <person name="Markow T.A."/>
            <person name="Kaufman T.C."/>
            <person name="Kellis M."/>
            <person name="Gelbart W."/>
            <person name="Iyer V.N."/>
            <person name="Pollard D.A."/>
            <person name="Sackton T.B."/>
            <person name="Larracuente A.M."/>
            <person name="Singh N.D."/>
            <person name="Abad J.P."/>
            <person name="Abt D.N."/>
            <person name="Adryan B."/>
            <person name="Aguade M."/>
            <person name="Akashi H."/>
            <person name="Anderson W.W."/>
            <person name="Aquadro C.F."/>
            <person name="Ardell D.H."/>
            <person name="Arguello R."/>
            <person name="Artieri C.G."/>
            <person name="Barbash D.A."/>
            <person name="Barker D."/>
            <person name="Barsanti P."/>
            <person name="Batterham P."/>
            <person name="Batzoglou S."/>
            <person name="Begun D."/>
            <person name="Bhutkar A."/>
            <person name="Blanco E."/>
            <person name="Bosak S.A."/>
            <person name="Bradley R.K."/>
            <person name="Brand A.D."/>
            <person name="Brent M.R."/>
            <person name="Brooks A.N."/>
            <person name="Brown R.H."/>
            <person name="Butlin R.K."/>
            <person name="Caggese C."/>
            <person name="Calvi B.R."/>
            <person name="Bernardo de Carvalho A."/>
            <person name="Caspi A."/>
            <person name="Castrezana S."/>
            <person name="Celniker S.E."/>
            <person name="Chang J.L."/>
            <person name="Chapple C."/>
            <person name="Chatterji S."/>
            <person name="Chinwalla A."/>
            <person name="Civetta A."/>
            <person name="Clifton S.W."/>
            <person name="Comeron J.M."/>
            <person name="Costello J.C."/>
            <person name="Coyne J.A."/>
            <person name="Daub J."/>
            <person name="David R.G."/>
            <person name="Delcher A.L."/>
            <person name="Delehaunty K."/>
            <person name="Do C.B."/>
            <person name="Ebling H."/>
            <person name="Edwards K."/>
            <person name="Eickbush T."/>
            <person name="Evans J.D."/>
            <person name="Filipski A."/>
            <person name="Findeiss S."/>
            <person name="Freyhult E."/>
            <person name="Fulton L."/>
            <person name="Fulton R."/>
            <person name="Garcia A.C."/>
            <person name="Gardiner A."/>
            <person name="Garfield D.A."/>
            <person name="Garvin B.E."/>
            <person name="Gibson G."/>
            <person name="Gilbert D."/>
            <person name="Gnerre S."/>
            <person name="Godfrey J."/>
            <person name="Good R."/>
            <person name="Gotea V."/>
            <person name="Gravely B."/>
            <person name="Greenberg A.J."/>
            <person name="Griffiths-Jones S."/>
            <person name="Gross S."/>
            <person name="Guigo R."/>
            <person name="Gustafson E.A."/>
            <person name="Haerty W."/>
            <person name="Hahn M.W."/>
            <person name="Halligan D.L."/>
            <person name="Halpern A.L."/>
            <person name="Halter G.M."/>
            <person name="Han M.V."/>
            <person name="Heger A."/>
            <person name="Hillier L."/>
            <person name="Hinrichs A.S."/>
            <person name="Holmes I."/>
            <person name="Hoskins R.A."/>
            <person name="Hubisz M.J."/>
            <person name="Hultmark D."/>
            <person name="Huntley M.A."/>
            <person name="Jaffe D.B."/>
            <person name="Jagadeeshan S."/>
            <person name="Jeck W.R."/>
            <person name="Johnson J."/>
            <person name="Jones C.D."/>
            <person name="Jordan W.C."/>
            <person name="Karpen G.H."/>
            <person name="Kataoka E."/>
            <person name="Keightley P.D."/>
            <person name="Kheradpour P."/>
            <person name="Kirkness E.F."/>
            <person name="Koerich L.B."/>
            <person name="Kristiansen K."/>
            <person name="Kudrna D."/>
            <person name="Kulathinal R.J."/>
            <person name="Kumar S."/>
            <person name="Kwok R."/>
            <person name="Lander E."/>
            <person name="Langley C.H."/>
            <person name="Lapoint R."/>
            <person name="Lazzaro B.P."/>
            <person name="Lee S.J."/>
            <person name="Levesque L."/>
            <person name="Li R."/>
            <person name="Lin C.F."/>
            <person name="Lin M.F."/>
            <person name="Lindblad-Toh K."/>
            <person name="Llopart A."/>
            <person name="Long M."/>
            <person name="Low L."/>
            <person name="Lozovsky E."/>
            <person name="Lu J."/>
            <person name="Luo M."/>
            <person name="Machado C.A."/>
            <person name="Makalowski W."/>
            <person name="Marzo M."/>
            <person name="Matsuda M."/>
            <person name="Matzkin L."/>
            <person name="McAllister B."/>
            <person name="McBride C.S."/>
            <person name="McKernan B."/>
            <person name="McKernan K."/>
            <person name="Mendez-Lago M."/>
            <person name="Minx P."/>
            <person name="Mollenhauer M.U."/>
            <person name="Montooth K."/>
            <person name="Mount S.M."/>
            <person name="Mu X."/>
            <person name="Myers E."/>
            <person name="Negre B."/>
            <person name="Newfeld S."/>
            <person name="Nielsen R."/>
            <person name="Noor M.A."/>
            <person name="O'Grady P."/>
            <person name="Pachter L."/>
            <person name="Papaceit M."/>
            <person name="Parisi M.J."/>
            <person name="Parisi M."/>
            <person name="Parts L."/>
            <person name="Pedersen J.S."/>
            <person name="Pesole G."/>
            <person name="Phillippy A.M."/>
            <person name="Ponting C.P."/>
            <person name="Pop M."/>
            <person name="Porcelli D."/>
            <person name="Powell J.R."/>
            <person name="Prohaska S."/>
            <person name="Pruitt K."/>
            <person name="Puig M."/>
            <person name="Quesneville H."/>
            <person name="Ram K.R."/>
            <person name="Rand D."/>
            <person name="Rasmussen M.D."/>
            <person name="Reed L.K."/>
            <person name="Reenan R."/>
            <person name="Reily A."/>
            <person name="Remington K.A."/>
            <person name="Rieger T.T."/>
            <person name="Ritchie M.G."/>
            <person name="Robin C."/>
            <person name="Rogers Y.H."/>
            <person name="Rohde C."/>
            <person name="Rozas J."/>
            <person name="Rubenfield M.J."/>
            <person name="Ruiz A."/>
            <person name="Russo S."/>
            <person name="Salzberg S.L."/>
            <person name="Sanchez-Gracia A."/>
            <person name="Saranga D.J."/>
            <person name="Sato H."/>
            <person name="Schaeffer S.W."/>
            <person name="Schatz M.C."/>
            <person name="Schlenke T."/>
            <person name="Schwartz R."/>
            <person name="Segarra C."/>
            <person name="Singh R.S."/>
            <person name="Sirot L."/>
            <person name="Sirota M."/>
            <person name="Sisneros N.B."/>
            <person name="Smith C.D."/>
            <person name="Smith T.F."/>
            <person name="Spieth J."/>
            <person name="Stage D.E."/>
            <person name="Stark A."/>
            <person name="Stephan W."/>
            <person name="Strausberg R.L."/>
            <person name="Strempel S."/>
            <person name="Sturgill D."/>
            <person name="Sutton G."/>
            <person name="Sutton G.G."/>
            <person name="Tao W."/>
            <person name="Teichmann S."/>
            <person name="Tobari Y.N."/>
            <person name="Tomimura Y."/>
            <person name="Tsolas J.M."/>
            <person name="Valente V.L."/>
            <person name="Venter E."/>
            <person name="Venter J.C."/>
            <person name="Vicario S."/>
            <person name="Vieira F.G."/>
            <person name="Vilella A.J."/>
            <person name="Villasante A."/>
            <person name="Walenz B."/>
            <person name="Wang J."/>
            <person name="Wasserman M."/>
            <person name="Watts T."/>
            <person name="Wilson D."/>
            <person name="Wilson R.K."/>
            <person name="Wing R.A."/>
            <person name="Wolfner M.F."/>
            <person name="Wong A."/>
            <person name="Wong G.K."/>
            <person name="Wu C.I."/>
            <person name="Wu G."/>
            <person name="Yamamoto D."/>
            <person name="Yang H.P."/>
            <person name="Yang S.P."/>
            <person name="Yorke J.A."/>
            <person name="Yoshida K."/>
            <person name="Zdobnov E."/>
            <person name="Zhang P."/>
            <person name="Zhang Y."/>
            <person name="Zimin A.V."/>
            <person name="Baldwin J."/>
            <person name="Abdouelleil A."/>
            <person name="Abdulkadir J."/>
            <person name="Abebe A."/>
            <person name="Abera B."/>
            <person name="Abreu J."/>
            <person name="Acer S.C."/>
            <person name="Aftuck L."/>
            <person name="Alexander A."/>
            <person name="An P."/>
            <person name="Anderson E."/>
            <person name="Anderson S."/>
            <person name="Arachi H."/>
            <person name="Azer M."/>
            <person name="Bachantsang P."/>
            <person name="Barry A."/>
            <person name="Bayul T."/>
            <person name="Berlin A."/>
            <person name="Bessette D."/>
            <person name="Bloom T."/>
            <person name="Blye J."/>
            <person name="Boguslavskiy L."/>
            <person name="Bonnet C."/>
            <person name="Boukhgalter B."/>
            <person name="Bourzgui I."/>
            <person name="Brown A."/>
            <person name="Cahill P."/>
            <person name="Channer S."/>
            <person name="Cheshatsang Y."/>
            <person name="Chuda L."/>
            <person name="Citroen M."/>
            <person name="Collymore A."/>
            <person name="Cooke P."/>
            <person name="Costello M."/>
            <person name="D'Aco K."/>
            <person name="Daza R."/>
            <person name="De Haan G."/>
            <person name="DeGray S."/>
            <person name="DeMaso C."/>
            <person name="Dhargay N."/>
            <person name="Dooley K."/>
            <person name="Dooley E."/>
            <person name="Doricent M."/>
            <person name="Dorje P."/>
            <person name="Dorjee K."/>
            <person name="Dupes A."/>
            <person name="Elong R."/>
            <person name="Falk J."/>
            <person name="Farina A."/>
            <person name="Faro S."/>
            <person name="Ferguson D."/>
            <person name="Fisher S."/>
            <person name="Foley C.D."/>
            <person name="Franke A."/>
            <person name="Friedrich D."/>
            <person name="Gadbois L."/>
            <person name="Gearin G."/>
            <person name="Gearin C.R."/>
            <person name="Giannoukos G."/>
            <person name="Goode T."/>
            <person name="Graham J."/>
            <person name="Grandbois E."/>
            <person name="Grewal S."/>
            <person name="Gyaltsen K."/>
            <person name="Hafez N."/>
            <person name="Hagos B."/>
            <person name="Hall J."/>
            <person name="Henson C."/>
            <person name="Hollinger A."/>
            <person name="Honan T."/>
            <person name="Huard M.D."/>
            <person name="Hughes L."/>
            <person name="Hurhula B."/>
            <person name="Husby M.E."/>
            <person name="Kamat A."/>
            <person name="Kanga B."/>
            <person name="Kashin S."/>
            <person name="Khazanovich D."/>
            <person name="Kisner P."/>
            <person name="Lance K."/>
            <person name="Lara M."/>
            <person name="Lee W."/>
            <person name="Lennon N."/>
            <person name="Letendre F."/>
            <person name="LeVine R."/>
            <person name="Lipovsky A."/>
            <person name="Liu X."/>
            <person name="Liu J."/>
            <person name="Liu S."/>
            <person name="Lokyitsang T."/>
            <person name="Lokyitsang Y."/>
            <person name="Lubonja R."/>
            <person name="Lui A."/>
            <person name="MacDonald P."/>
            <person name="Magnisalis V."/>
            <person name="Maru K."/>
            <person name="Matthews C."/>
            <person name="McCusker W."/>
            <person name="McDonough S."/>
            <person name="Mehta T."/>
            <person name="Meldrim J."/>
            <person name="Meneus L."/>
            <person name="Mihai O."/>
            <person name="Mihalev A."/>
            <person name="Mihova T."/>
            <person name="Mittelman R."/>
            <person name="Mlenga V."/>
            <person name="Montmayeur A."/>
            <person name="Mulrain L."/>
            <person name="Navidi A."/>
            <person name="Naylor J."/>
            <person name="Negash T."/>
            <person name="Nguyen T."/>
            <person name="Nguyen N."/>
            <person name="Nicol R."/>
            <person name="Norbu C."/>
            <person name="Norbu N."/>
            <person name="Novod N."/>
            <person name="O'Neill B."/>
            <person name="Osman S."/>
            <person name="Markiewicz E."/>
            <person name="Oyono O.L."/>
            <person name="Patti C."/>
            <person name="Phunkhang P."/>
            <person name="Pierre F."/>
            <person name="Priest M."/>
            <person name="Raghuraman S."/>
            <person name="Rege F."/>
            <person name="Reyes R."/>
            <person name="Rise C."/>
            <person name="Rogov P."/>
            <person name="Ross K."/>
            <person name="Ryan E."/>
            <person name="Settipalli S."/>
            <person name="Shea T."/>
            <person name="Sherpa N."/>
            <person name="Shi L."/>
            <person name="Shih D."/>
            <person name="Sparrow T."/>
            <person name="Spaulding J."/>
            <person name="Stalker J."/>
            <person name="Stange-Thomann N."/>
            <person name="Stavropoulos S."/>
            <person name="Stone C."/>
            <person name="Strader C."/>
            <person name="Tesfaye S."/>
            <person name="Thomson T."/>
            <person name="Thoulutsang Y."/>
            <person name="Thoulutsang D."/>
            <person name="Topham K."/>
            <person name="Topping I."/>
            <person name="Tsamla T."/>
            <person name="Vassiliev H."/>
            <person name="Vo A."/>
            <person name="Wangchuk T."/>
            <person name="Wangdi T."/>
            <person name="Weiand M."/>
            <person name="Wilkinson J."/>
            <person name="Wilson A."/>
            <person name="Yadav S."/>
            <person name="Young G."/>
            <person name="Yu Q."/>
            <person name="Zembek L."/>
            <person name="Zhong D."/>
            <person name="Zimmer A."/>
            <person name="Zwirko Z."/>
            <person name="Jaffe D.B."/>
            <person name="Alvarez P."/>
            <person name="Brockman W."/>
            <person name="Butler J."/>
            <person name="Chin C."/>
            <person name="Gnerre S."/>
            <person name="Grabherr M."/>
            <person name="Kleber M."/>
            <person name="Mauceli E."/>
            <person name="MacCallum I."/>
        </authorList>
    </citation>
    <scope>NUCLEOTIDE SEQUENCE [LARGE SCALE GENOMIC DNA]</scope>
    <source>
        <strain evidence="4">Tucson 14024-0371.13</strain>
    </source>
</reference>
<protein>
    <recommendedName>
        <fullName evidence="2">C-type lectin domain-containing protein</fullName>
    </recommendedName>
</protein>
<dbReference type="InParanoid" id="A0A0P8XHH8"/>
<dbReference type="AlphaFoldDB" id="A0A0P8XHH8"/>
<dbReference type="InterPro" id="IPR050111">
    <property type="entry name" value="C-type_lectin/snaclec_domain"/>
</dbReference>
<dbReference type="InterPro" id="IPR016186">
    <property type="entry name" value="C-type_lectin-like/link_sf"/>
</dbReference>
<dbReference type="EMBL" id="CH902624">
    <property type="protein sequence ID" value="KPU74254.1"/>
    <property type="molecule type" value="Genomic_DNA"/>
</dbReference>
<evidence type="ECO:0000313" key="4">
    <source>
        <dbReference type="Proteomes" id="UP000007801"/>
    </source>
</evidence>
<keyword evidence="4" id="KW-1185">Reference proteome</keyword>
<dbReference type="SUPFAM" id="SSF56436">
    <property type="entry name" value="C-type lectin-like"/>
    <property type="match status" value="1"/>
</dbReference>